<dbReference type="EMBL" id="CAKOGL010000016">
    <property type="protein sequence ID" value="CAH2096315.1"/>
    <property type="molecule type" value="Genomic_DNA"/>
</dbReference>
<evidence type="ECO:0000313" key="1">
    <source>
        <dbReference type="EMBL" id="CAH2096315.1"/>
    </source>
</evidence>
<dbReference type="Proteomes" id="UP001153954">
    <property type="component" value="Unassembled WGS sequence"/>
</dbReference>
<keyword evidence="2" id="KW-1185">Reference proteome</keyword>
<evidence type="ECO:0000313" key="2">
    <source>
        <dbReference type="Proteomes" id="UP001153954"/>
    </source>
</evidence>
<proteinExistence type="predicted"/>
<sequence>MINKWHCVFKRVRESLEDNPRLERPNEVTSPEILEKVEKFIMEDSLLKNTSIFLILHDHLGMTKVDHSESNSQQDSMQWHKKVTLPLKKFNMSQSAGKPIPLRNSLALGIASIPLYFYCYLF</sequence>
<name>A0AAU9UEZ1_EUPED</name>
<accession>A0AAU9UEZ1</accession>
<organism evidence="1 2">
    <name type="scientific">Euphydryas editha</name>
    <name type="common">Edith's checkerspot</name>
    <dbReference type="NCBI Taxonomy" id="104508"/>
    <lineage>
        <taxon>Eukaryota</taxon>
        <taxon>Metazoa</taxon>
        <taxon>Ecdysozoa</taxon>
        <taxon>Arthropoda</taxon>
        <taxon>Hexapoda</taxon>
        <taxon>Insecta</taxon>
        <taxon>Pterygota</taxon>
        <taxon>Neoptera</taxon>
        <taxon>Endopterygota</taxon>
        <taxon>Lepidoptera</taxon>
        <taxon>Glossata</taxon>
        <taxon>Ditrysia</taxon>
        <taxon>Papilionoidea</taxon>
        <taxon>Nymphalidae</taxon>
        <taxon>Nymphalinae</taxon>
        <taxon>Euphydryas</taxon>
    </lineage>
</organism>
<comment type="caution">
    <text evidence="1">The sequence shown here is derived from an EMBL/GenBank/DDBJ whole genome shotgun (WGS) entry which is preliminary data.</text>
</comment>
<reference evidence="1" key="1">
    <citation type="submission" date="2022-03" db="EMBL/GenBank/DDBJ databases">
        <authorList>
            <person name="Tunstrom K."/>
        </authorList>
    </citation>
    <scope>NUCLEOTIDE SEQUENCE</scope>
</reference>
<protein>
    <submittedName>
        <fullName evidence="1">Uncharacterized protein</fullName>
    </submittedName>
</protein>
<dbReference type="AlphaFoldDB" id="A0AAU9UEZ1"/>
<gene>
    <name evidence="1" type="ORF">EEDITHA_LOCUS11671</name>
</gene>